<protein>
    <submittedName>
        <fullName evidence="1">Uncharacterized protein</fullName>
    </submittedName>
</protein>
<evidence type="ECO:0000313" key="1">
    <source>
        <dbReference type="EMBL" id="MBB3146129.1"/>
    </source>
</evidence>
<gene>
    <name evidence="1" type="ORF">FHS21_002544</name>
</gene>
<keyword evidence="2" id="KW-1185">Reference proteome</keyword>
<dbReference type="AlphaFoldDB" id="A0A839UCM5"/>
<proteinExistence type="predicted"/>
<dbReference type="EMBL" id="JACHXN010000007">
    <property type="protein sequence ID" value="MBB3146129.1"/>
    <property type="molecule type" value="Genomic_DNA"/>
</dbReference>
<reference evidence="1 2" key="1">
    <citation type="submission" date="2020-08" db="EMBL/GenBank/DDBJ databases">
        <title>Genomic Encyclopedia of Type Strains, Phase III (KMG-III): the genomes of soil and plant-associated and newly described type strains.</title>
        <authorList>
            <person name="Whitman W."/>
        </authorList>
    </citation>
    <scope>NUCLEOTIDE SEQUENCE [LARGE SCALE GENOMIC DNA]</scope>
    <source>
        <strain evidence="1 2">CECT 7015</strain>
    </source>
</reference>
<accession>A0A839UCM5</accession>
<name>A0A839UCM5_9HYPH</name>
<organism evidence="1 2">
    <name type="scientific">Phyllobacterium trifolii</name>
    <dbReference type="NCBI Taxonomy" id="300193"/>
    <lineage>
        <taxon>Bacteria</taxon>
        <taxon>Pseudomonadati</taxon>
        <taxon>Pseudomonadota</taxon>
        <taxon>Alphaproteobacteria</taxon>
        <taxon>Hyphomicrobiales</taxon>
        <taxon>Phyllobacteriaceae</taxon>
        <taxon>Phyllobacterium</taxon>
    </lineage>
</organism>
<sequence>MATYKAAQLHYPNGDADDTSLPSEYLPLLERPLIMEGYGILAFTEVSGKPHAALGMINYVWGRWRAPTLAELVAPWAARHEPKLMQRSRGWWQPTLSELRLARQRARSVERRRQRSSPMIP</sequence>
<dbReference type="Proteomes" id="UP000554520">
    <property type="component" value="Unassembled WGS sequence"/>
</dbReference>
<comment type="caution">
    <text evidence="1">The sequence shown here is derived from an EMBL/GenBank/DDBJ whole genome shotgun (WGS) entry which is preliminary data.</text>
</comment>
<dbReference type="RefSeq" id="WP_183661995.1">
    <property type="nucleotide sequence ID" value="NZ_JACHXN010000007.1"/>
</dbReference>
<evidence type="ECO:0000313" key="2">
    <source>
        <dbReference type="Proteomes" id="UP000554520"/>
    </source>
</evidence>